<keyword evidence="7" id="KW-1185">Reference proteome</keyword>
<comment type="caution">
    <text evidence="6">The sequence shown here is derived from an EMBL/GenBank/DDBJ whole genome shotgun (WGS) entry which is preliminary data.</text>
</comment>
<evidence type="ECO:0000259" key="5">
    <source>
        <dbReference type="Pfam" id="PF25973"/>
    </source>
</evidence>
<dbReference type="AlphaFoldDB" id="A0A0F5LF51"/>
<evidence type="ECO:0000256" key="1">
    <source>
        <dbReference type="ARBA" id="ARBA00009477"/>
    </source>
</evidence>
<dbReference type="Pfam" id="PF25967">
    <property type="entry name" value="RND-MFP_C"/>
    <property type="match status" value="1"/>
</dbReference>
<dbReference type="PATRIC" id="fig|361041.3.peg.3731"/>
<dbReference type="Gene3D" id="1.10.287.470">
    <property type="entry name" value="Helix hairpin bin"/>
    <property type="match status" value="1"/>
</dbReference>
<dbReference type="Pfam" id="PF25954">
    <property type="entry name" value="Beta-barrel_RND_2"/>
    <property type="match status" value="1"/>
</dbReference>
<dbReference type="PANTHER" id="PTHR30469:SF38">
    <property type="entry name" value="HLYD FAMILY SECRETION PROTEIN"/>
    <property type="match status" value="1"/>
</dbReference>
<dbReference type="GO" id="GO:0015562">
    <property type="term" value="F:efflux transmembrane transporter activity"/>
    <property type="evidence" value="ECO:0007669"/>
    <property type="project" value="TreeGrafter"/>
</dbReference>
<evidence type="ECO:0000256" key="2">
    <source>
        <dbReference type="SAM" id="Coils"/>
    </source>
</evidence>
<dbReference type="Gene3D" id="2.40.30.170">
    <property type="match status" value="1"/>
</dbReference>
<dbReference type="Pfam" id="PF25973">
    <property type="entry name" value="BSH_CzcB"/>
    <property type="match status" value="1"/>
</dbReference>
<dbReference type="Gene3D" id="2.40.50.100">
    <property type="match status" value="1"/>
</dbReference>
<feature type="domain" description="CzcB-like barrel-sandwich hybrid" evidence="5">
    <location>
        <begin position="68"/>
        <end position="202"/>
    </location>
</feature>
<feature type="coiled-coil region" evidence="2">
    <location>
        <begin position="140"/>
        <end position="167"/>
    </location>
</feature>
<accession>A0A0F5LF51</accession>
<dbReference type="GO" id="GO:1990281">
    <property type="term" value="C:efflux pump complex"/>
    <property type="evidence" value="ECO:0007669"/>
    <property type="project" value="TreeGrafter"/>
</dbReference>
<organism evidence="6 7">
    <name type="scientific">Devosia soli</name>
    <dbReference type="NCBI Taxonomy" id="361041"/>
    <lineage>
        <taxon>Bacteria</taxon>
        <taxon>Pseudomonadati</taxon>
        <taxon>Pseudomonadota</taxon>
        <taxon>Alphaproteobacteria</taxon>
        <taxon>Hyphomicrobiales</taxon>
        <taxon>Devosiaceae</taxon>
        <taxon>Devosia</taxon>
    </lineage>
</organism>
<dbReference type="PANTHER" id="PTHR30469">
    <property type="entry name" value="MULTIDRUG RESISTANCE PROTEIN MDTA"/>
    <property type="match status" value="1"/>
</dbReference>
<dbReference type="STRING" id="361041.VW35_01725"/>
<gene>
    <name evidence="6" type="ORF">VW35_01725</name>
</gene>
<dbReference type="EMBL" id="LAJG01000005">
    <property type="protein sequence ID" value="KKB80930.1"/>
    <property type="molecule type" value="Genomic_DNA"/>
</dbReference>
<dbReference type="InterPro" id="IPR058627">
    <property type="entry name" value="MdtA-like_C"/>
</dbReference>
<feature type="domain" description="Multidrug resistance protein MdtA-like C-terminal permuted SH3" evidence="4">
    <location>
        <begin position="288"/>
        <end position="345"/>
    </location>
</feature>
<dbReference type="NCBIfam" id="TIGR01730">
    <property type="entry name" value="RND_mfp"/>
    <property type="match status" value="1"/>
</dbReference>
<reference evidence="6 7" key="1">
    <citation type="submission" date="2015-03" db="EMBL/GenBank/DDBJ databases">
        <authorList>
            <person name="Hassan Y.I."/>
            <person name="Lepp D."/>
            <person name="Zhou T."/>
        </authorList>
    </citation>
    <scope>NUCLEOTIDE SEQUENCE [LARGE SCALE GENOMIC DNA]</scope>
    <source>
        <strain evidence="6 7">GH2-10</strain>
    </source>
</reference>
<proteinExistence type="inferred from homology"/>
<evidence type="ECO:0000313" key="6">
    <source>
        <dbReference type="EMBL" id="KKB80930.1"/>
    </source>
</evidence>
<dbReference type="Proteomes" id="UP000033514">
    <property type="component" value="Unassembled WGS sequence"/>
</dbReference>
<evidence type="ECO:0000259" key="3">
    <source>
        <dbReference type="Pfam" id="PF25954"/>
    </source>
</evidence>
<evidence type="ECO:0000259" key="4">
    <source>
        <dbReference type="Pfam" id="PF25967"/>
    </source>
</evidence>
<protein>
    <submittedName>
        <fullName evidence="6">Uncharacterized protein</fullName>
    </submittedName>
</protein>
<dbReference type="SUPFAM" id="SSF111369">
    <property type="entry name" value="HlyD-like secretion proteins"/>
    <property type="match status" value="1"/>
</dbReference>
<evidence type="ECO:0000313" key="7">
    <source>
        <dbReference type="Proteomes" id="UP000033514"/>
    </source>
</evidence>
<dbReference type="Gene3D" id="2.40.420.20">
    <property type="match status" value="1"/>
</dbReference>
<dbReference type="InterPro" id="IPR058792">
    <property type="entry name" value="Beta-barrel_RND_2"/>
</dbReference>
<dbReference type="InterPro" id="IPR006143">
    <property type="entry name" value="RND_pump_MFP"/>
</dbReference>
<keyword evidence="2" id="KW-0175">Coiled coil</keyword>
<sequence length="360" mass="37039">MLDSTGLARAAGLALFAISIAGCQQSAAPPEQPAAFVKAETVALVPYTPTLTLTGSIRARAETPLAFQISGQITELSAEIGQRVTEGQLIGRLSSAEQQANVTAAEASVAAANAQLTQAQTTFDRQNSLLNQGLTTRSGFETAQTALTTAQNSLDSAQAQLETARQGLGYTELRANAAGIITERRLEVGEVVQAGSPVYVLAEDGPRDAVFNVQETALIGRSAETPVQVALVADPNVAVSGTVHEVSPTVDPQTGTVEVTIAIAEPPASMTLGAAVVGTVSSSVSDRIVLPWSALWSEDGKPAVWTVGEDETVSVTPVSVLAYGTGVVVIADGLTPGQRVVTEGTKLLTPGETVQIEDAP</sequence>
<name>A0A0F5LF51_9HYPH</name>
<feature type="domain" description="CusB-like beta-barrel" evidence="3">
    <location>
        <begin position="213"/>
        <end position="274"/>
    </location>
</feature>
<comment type="similarity">
    <text evidence="1">Belongs to the membrane fusion protein (MFP) (TC 8.A.1) family.</text>
</comment>
<dbReference type="RefSeq" id="WP_046141664.1">
    <property type="nucleotide sequence ID" value="NZ_LAJG01000005.1"/>
</dbReference>
<dbReference type="InterPro" id="IPR058647">
    <property type="entry name" value="BSH_CzcB-like"/>
</dbReference>